<feature type="compositionally biased region" description="Polar residues" evidence="1">
    <location>
        <begin position="310"/>
        <end position="332"/>
    </location>
</feature>
<evidence type="ECO:0000259" key="2">
    <source>
        <dbReference type="Pfam" id="PF11500"/>
    </source>
</evidence>
<reference evidence="3" key="1">
    <citation type="submission" date="2023-10" db="EMBL/GenBank/DDBJ databases">
        <authorList>
            <person name="Hackl T."/>
        </authorList>
    </citation>
    <scope>NUCLEOTIDE SEQUENCE</scope>
</reference>
<sequence length="745" mass="82730">MLGWALKKGFQGATGQHDALDVGEDTTHIDVPDTPAPIFAARAIKNAIWGQPTATTVLEPTASTKTERAEPTTATATAEAPSENRSPNKPNSILLTPGTGTSRRKRVSFGHDVKAGNNIDFSPLAANSAGTGRHRRRTTLQQALENSRSAKPKQTAKPKSEATAITSLPDDESDGDWEDDICNQDVTLDINDPHSESGKYWKSEFNRYRDEAKSGMEKLVTFKANAKSYAAKKDAEASMLSQKLVEEQAKVVKLEEKIADMSAQIAEKRRRGTDKDNSAMKKDLAKSTAMISEYRDRVKELEALLKKSQSESNSARSQQSRINTSPRTEQNILEVSRELRKARSELRQLDRYRDEVKQLKSDLAASQRRVAKLEEDKLLSHGPESTRVQRLEKQLREVKEESREKDRDLRKLRKDYETLKNDAKARTVEAMQVLQAKNDKISELEKIIKALGAANVSSHHPKDLDTAIAEHNRITRDLKSGIQSLTTEPKEEKARPIQRPKRSASVEDITLDMTQRSLLGEKQRAPERTPMEPLSRHNTADWAVSFDFEEQLKKDRKERIEAEKGEKELIMVDPDVVQPLPTFGTRAPVPSAGSRRAVSDVLSNRVNDSSPKDSMRRVRVPTNKRSSSNNQGKISGSAAGLRASSLAIDRAEMHGALDKAASRAKPQAASSRPLSSGSEAPGIDLVQDQFARLGGPEAERTSSGNTSRCALPADRQAAARARLQQKRLRRQKVGDRELDKENVMM</sequence>
<comment type="caution">
    <text evidence="3">The sequence shown here is derived from an EMBL/GenBank/DDBJ whole genome shotgun (WGS) entry which is preliminary data.</text>
</comment>
<accession>A0AAI8VMG8</accession>
<name>A0AAI8VMG8_9PEZI</name>
<feature type="region of interest" description="Disordered" evidence="1">
    <location>
        <begin position="306"/>
        <end position="332"/>
    </location>
</feature>
<dbReference type="EMBL" id="CAUWAG010000010">
    <property type="protein sequence ID" value="CAJ2507287.1"/>
    <property type="molecule type" value="Genomic_DNA"/>
</dbReference>
<dbReference type="Pfam" id="PF11500">
    <property type="entry name" value="Cut12"/>
    <property type="match status" value="1"/>
</dbReference>
<feature type="compositionally biased region" description="Polar residues" evidence="1">
    <location>
        <begin position="668"/>
        <end position="678"/>
    </location>
</feature>
<feature type="compositionally biased region" description="Basic and acidic residues" evidence="1">
    <location>
        <begin position="732"/>
        <end position="745"/>
    </location>
</feature>
<feature type="region of interest" description="Disordered" evidence="1">
    <location>
        <begin position="55"/>
        <end position="177"/>
    </location>
</feature>
<feature type="region of interest" description="Disordered" evidence="1">
    <location>
        <begin position="657"/>
        <end position="681"/>
    </location>
</feature>
<feature type="region of interest" description="Disordered" evidence="1">
    <location>
        <begin position="582"/>
        <end position="639"/>
    </location>
</feature>
<protein>
    <submittedName>
        <fullName evidence="3">Uu.00g084730.m01.CDS01</fullName>
    </submittedName>
</protein>
<feature type="compositionally biased region" description="Polar residues" evidence="1">
    <location>
        <begin position="139"/>
        <end position="149"/>
    </location>
</feature>
<feature type="region of interest" description="Disordered" evidence="1">
    <location>
        <begin position="482"/>
        <end position="504"/>
    </location>
</feature>
<dbReference type="Proteomes" id="UP001295740">
    <property type="component" value="Unassembled WGS sequence"/>
</dbReference>
<feature type="compositionally biased region" description="Low complexity" evidence="1">
    <location>
        <begin position="71"/>
        <end position="81"/>
    </location>
</feature>
<dbReference type="AlphaFoldDB" id="A0AAI8VMG8"/>
<feature type="compositionally biased region" description="Polar residues" evidence="1">
    <location>
        <begin position="623"/>
        <end position="634"/>
    </location>
</feature>
<feature type="domain" description="Spindle pole body-associated protein cut12" evidence="2">
    <location>
        <begin position="134"/>
        <end position="274"/>
    </location>
</feature>
<evidence type="ECO:0000313" key="4">
    <source>
        <dbReference type="Proteomes" id="UP001295740"/>
    </source>
</evidence>
<evidence type="ECO:0000256" key="1">
    <source>
        <dbReference type="SAM" id="MobiDB-lite"/>
    </source>
</evidence>
<feature type="region of interest" description="Disordered" evidence="1">
    <location>
        <begin position="693"/>
        <end position="745"/>
    </location>
</feature>
<organism evidence="3 4">
    <name type="scientific">Anthostomella pinea</name>
    <dbReference type="NCBI Taxonomy" id="933095"/>
    <lineage>
        <taxon>Eukaryota</taxon>
        <taxon>Fungi</taxon>
        <taxon>Dikarya</taxon>
        <taxon>Ascomycota</taxon>
        <taxon>Pezizomycotina</taxon>
        <taxon>Sordariomycetes</taxon>
        <taxon>Xylariomycetidae</taxon>
        <taxon>Xylariales</taxon>
        <taxon>Xylariaceae</taxon>
        <taxon>Anthostomella</taxon>
    </lineage>
</organism>
<proteinExistence type="predicted"/>
<keyword evidence="4" id="KW-1185">Reference proteome</keyword>
<feature type="compositionally biased region" description="Polar residues" evidence="1">
    <location>
        <begin position="83"/>
        <end position="101"/>
    </location>
</feature>
<feature type="compositionally biased region" description="Polar residues" evidence="1">
    <location>
        <begin position="55"/>
        <end position="64"/>
    </location>
</feature>
<gene>
    <name evidence="3" type="ORF">KHLLAP_LOCUS7755</name>
</gene>
<evidence type="ECO:0000313" key="3">
    <source>
        <dbReference type="EMBL" id="CAJ2507287.1"/>
    </source>
</evidence>
<dbReference type="InterPro" id="IPR021589">
    <property type="entry name" value="Cut12"/>
</dbReference>